<evidence type="ECO:0000256" key="1">
    <source>
        <dbReference type="SAM" id="MobiDB-lite"/>
    </source>
</evidence>
<feature type="domain" description="Pyrrolo-quinoline quinone repeat" evidence="3">
    <location>
        <begin position="360"/>
        <end position="461"/>
    </location>
</feature>
<accession>A0A511JRA3</accession>
<protein>
    <recommendedName>
        <fullName evidence="3">Pyrrolo-quinoline quinone repeat domain-containing protein</fullName>
    </recommendedName>
</protein>
<feature type="transmembrane region" description="Helical" evidence="2">
    <location>
        <begin position="34"/>
        <end position="54"/>
    </location>
</feature>
<reference evidence="4 5" key="1">
    <citation type="submission" date="2019-07" db="EMBL/GenBank/DDBJ databases">
        <title>Whole genome shotgun sequence of Cellulomonas terrae NBRC 100819.</title>
        <authorList>
            <person name="Hosoyama A."/>
            <person name="Uohara A."/>
            <person name="Ohji S."/>
            <person name="Ichikawa N."/>
        </authorList>
    </citation>
    <scope>NUCLEOTIDE SEQUENCE [LARGE SCALE GENOMIC DNA]</scope>
    <source>
        <strain evidence="4 5">NBRC 100819</strain>
    </source>
</reference>
<gene>
    <name evidence="4" type="ORF">CTE05_39120</name>
</gene>
<evidence type="ECO:0000313" key="4">
    <source>
        <dbReference type="EMBL" id="GEM00366.1"/>
    </source>
</evidence>
<keyword evidence="5" id="KW-1185">Reference proteome</keyword>
<dbReference type="InterPro" id="IPR011047">
    <property type="entry name" value="Quinoprotein_ADH-like_sf"/>
</dbReference>
<organism evidence="4 5">
    <name type="scientific">Cellulomonas terrae</name>
    <dbReference type="NCBI Taxonomy" id="311234"/>
    <lineage>
        <taxon>Bacteria</taxon>
        <taxon>Bacillati</taxon>
        <taxon>Actinomycetota</taxon>
        <taxon>Actinomycetes</taxon>
        <taxon>Micrococcales</taxon>
        <taxon>Cellulomonadaceae</taxon>
        <taxon>Cellulomonas</taxon>
    </lineage>
</organism>
<dbReference type="PANTHER" id="PTHR34512">
    <property type="entry name" value="CELL SURFACE PROTEIN"/>
    <property type="match status" value="1"/>
</dbReference>
<dbReference type="EMBL" id="BJWH01000035">
    <property type="protein sequence ID" value="GEM00366.1"/>
    <property type="molecule type" value="Genomic_DNA"/>
</dbReference>
<dbReference type="InterPro" id="IPR018391">
    <property type="entry name" value="PQQ_b-propeller_rpt"/>
</dbReference>
<feature type="region of interest" description="Disordered" evidence="1">
    <location>
        <begin position="1"/>
        <end position="24"/>
    </location>
</feature>
<evidence type="ECO:0000259" key="3">
    <source>
        <dbReference type="Pfam" id="PF13360"/>
    </source>
</evidence>
<feature type="domain" description="Pyrrolo-quinoline quinone repeat" evidence="3">
    <location>
        <begin position="78"/>
        <end position="275"/>
    </location>
</feature>
<dbReference type="SMART" id="SM00564">
    <property type="entry name" value="PQQ"/>
    <property type="match status" value="3"/>
</dbReference>
<comment type="caution">
    <text evidence="4">The sequence shown here is derived from an EMBL/GenBank/DDBJ whole genome shotgun (WGS) entry which is preliminary data.</text>
</comment>
<dbReference type="AlphaFoldDB" id="A0A511JRA3"/>
<dbReference type="Pfam" id="PF13360">
    <property type="entry name" value="PQQ_2"/>
    <property type="match status" value="2"/>
</dbReference>
<name>A0A511JRA3_9CELL</name>
<proteinExistence type="predicted"/>
<dbReference type="PANTHER" id="PTHR34512:SF30">
    <property type="entry name" value="OUTER MEMBRANE PROTEIN ASSEMBLY FACTOR BAMB"/>
    <property type="match status" value="1"/>
</dbReference>
<dbReference type="InterPro" id="IPR002372">
    <property type="entry name" value="PQQ_rpt_dom"/>
</dbReference>
<dbReference type="Gene3D" id="2.130.10.10">
    <property type="entry name" value="YVTN repeat-like/Quinoprotein amine dehydrogenase"/>
    <property type="match status" value="2"/>
</dbReference>
<sequence>MGPVRRMQQVEVVDDGHPAAAADEAQGPGRVRRWWVVLLVVALVLVGAQLALAARDRSSSTRFAQLPGALPPVEADVRVLWRVDGADTEVLTEGVEVDGDVVGVRTGPDGAQSVVALDLRTGDERWSAPLADPDTVLAQRGARASVTSCLPVPDAQPGSTEPRVACLVSDALLAIGIRGRLTVTRPPTTSRVVVVDAADGRVVADRTAPPAIAFAVLPGLVAVGVPGHDGHAEVAAQDLLTGEVLWQHSSPRPALDPVGDVSGFGVLALGDQVAVLEVGSHVTLLGADGTVTRERQRYDRLSRDEADTRLEVLSGYLAFRPVTTIVRPGESDVTIPGRLVHRAVDDGSLPGVELIEGSRMQARDGTTGDRLWQTDRHTSGPVLVVDGLVYCTSGDAPGELVAYDGRTGALVWSASVGSYDQLARLMTDGRVLLVGLTPEEDAPAGSLVAFSLTDGERLWRVPLPDGLDAAWTLGHVLVAGEGGDPTPTAVLGSP</sequence>
<evidence type="ECO:0000313" key="5">
    <source>
        <dbReference type="Proteomes" id="UP000321049"/>
    </source>
</evidence>
<keyword evidence="2" id="KW-0812">Transmembrane</keyword>
<evidence type="ECO:0000256" key="2">
    <source>
        <dbReference type="SAM" id="Phobius"/>
    </source>
</evidence>
<dbReference type="SUPFAM" id="SSF50998">
    <property type="entry name" value="Quinoprotein alcohol dehydrogenase-like"/>
    <property type="match status" value="1"/>
</dbReference>
<dbReference type="InterPro" id="IPR015943">
    <property type="entry name" value="WD40/YVTN_repeat-like_dom_sf"/>
</dbReference>
<dbReference type="Proteomes" id="UP000321049">
    <property type="component" value="Unassembled WGS sequence"/>
</dbReference>
<keyword evidence="2" id="KW-0472">Membrane</keyword>
<keyword evidence="2" id="KW-1133">Transmembrane helix</keyword>